<evidence type="ECO:0000313" key="13">
    <source>
        <dbReference type="EMBL" id="UXG17925.1"/>
    </source>
</evidence>
<comment type="subcellular location">
    <subcellularLocation>
        <location evidence="1 10">Secreted</location>
        <location evidence="1 10">Extracellular space</location>
        <location evidence="1 10">Extracellular matrix</location>
    </subcellularLocation>
</comment>
<accession>A0A977Q807</accession>
<evidence type="ECO:0000256" key="8">
    <source>
        <dbReference type="ARBA" id="ARBA00023180"/>
    </source>
</evidence>
<proteinExistence type="evidence at transcript level"/>
<name>A0A977Q807_DAPPU</name>
<comment type="similarity">
    <text evidence="2 10">Belongs to the Wnt family.</text>
</comment>
<dbReference type="Pfam" id="PF00110">
    <property type="entry name" value="wnt"/>
    <property type="match status" value="1"/>
</dbReference>
<keyword evidence="9" id="KW-0449">Lipoprotein</keyword>
<dbReference type="GO" id="GO:0005102">
    <property type="term" value="F:signaling receptor binding"/>
    <property type="evidence" value="ECO:0007669"/>
    <property type="project" value="InterPro"/>
</dbReference>
<dbReference type="InterPro" id="IPR018161">
    <property type="entry name" value="Wnt_CS"/>
</dbReference>
<dbReference type="FunFam" id="3.30.2460.20:FF:000001">
    <property type="entry name" value="Wnt homolog"/>
    <property type="match status" value="1"/>
</dbReference>
<evidence type="ECO:0000256" key="11">
    <source>
        <dbReference type="SAM" id="MobiDB-lite"/>
    </source>
</evidence>
<evidence type="ECO:0000256" key="6">
    <source>
        <dbReference type="ARBA" id="ARBA00022687"/>
    </source>
</evidence>
<dbReference type="AlphaFoldDB" id="A0A977Q807"/>
<sequence length="373" mass="41466">MKRMEWFNLVVVVAVSTLAIQSASAIQWLALSRSSAVASAAIGTPSICDQLAETLDTKQVQFCKKHPGFMMSVQTGASRAIDECKFQFRTRRWNCSTLDETAGAATSGTREAAFVHAISAAGVAHALTRACSAGELDDCGCDRTVRGASPEGFQWAGCSDNVHFGTSFSRTFVDAREHRFSKRKPKANLNGTAAAQQQMQIWRALMNLHNNEAGRKIIEKSMRIECKCHGVSGSCELRTCWKAMPSFREIGEQLKEKFDSATEVEPRTSHSGSRRHLVPRSPTYKPHTDADLVYLDRSPDYCEYDSKTGSLGTHGRPCNKTSKAIDGCDLLCCNRGYKSHRERRAERCMCKFHWCCSVHCKTCLREVEVHTCM</sequence>
<keyword evidence="6 10" id="KW-0879">Wnt signaling pathway</keyword>
<dbReference type="GO" id="GO:0000902">
    <property type="term" value="P:cell morphogenesis"/>
    <property type="evidence" value="ECO:0007669"/>
    <property type="project" value="UniProtKB-ARBA"/>
</dbReference>
<keyword evidence="7" id="KW-1015">Disulfide bond</keyword>
<keyword evidence="12" id="KW-0732">Signal</keyword>
<evidence type="ECO:0000256" key="1">
    <source>
        <dbReference type="ARBA" id="ARBA00004498"/>
    </source>
</evidence>
<feature type="compositionally biased region" description="Basic and acidic residues" evidence="11">
    <location>
        <begin position="259"/>
        <end position="268"/>
    </location>
</feature>
<dbReference type="PROSITE" id="PS00246">
    <property type="entry name" value="WNT1"/>
    <property type="match status" value="1"/>
</dbReference>
<evidence type="ECO:0000256" key="3">
    <source>
        <dbReference type="ARBA" id="ARBA00022473"/>
    </source>
</evidence>
<evidence type="ECO:0000256" key="10">
    <source>
        <dbReference type="RuleBase" id="RU003500"/>
    </source>
</evidence>
<dbReference type="GO" id="GO:0048699">
    <property type="term" value="P:generation of neurons"/>
    <property type="evidence" value="ECO:0007669"/>
    <property type="project" value="UniProtKB-ARBA"/>
</dbReference>
<feature type="chain" id="PRO_5036686767" description="Protein Wnt" evidence="12">
    <location>
        <begin position="26"/>
        <end position="373"/>
    </location>
</feature>
<dbReference type="PANTHER" id="PTHR12027">
    <property type="entry name" value="WNT RELATED"/>
    <property type="match status" value="1"/>
</dbReference>
<dbReference type="CDD" id="cd19336">
    <property type="entry name" value="Wnt_Wnt4"/>
    <property type="match status" value="1"/>
</dbReference>
<dbReference type="GO" id="GO:0016055">
    <property type="term" value="P:Wnt signaling pathway"/>
    <property type="evidence" value="ECO:0007669"/>
    <property type="project" value="UniProtKB-KW"/>
</dbReference>
<dbReference type="EMBL" id="MZ356166">
    <property type="protein sequence ID" value="UXG17925.1"/>
    <property type="molecule type" value="mRNA"/>
</dbReference>
<feature type="region of interest" description="Disordered" evidence="11">
    <location>
        <begin position="259"/>
        <end position="282"/>
    </location>
</feature>
<evidence type="ECO:0000256" key="12">
    <source>
        <dbReference type="SAM" id="SignalP"/>
    </source>
</evidence>
<reference evidence="13" key="1">
    <citation type="submission" date="2021-06" db="EMBL/GenBank/DDBJ databases">
        <authorList>
            <person name="Zuo D."/>
            <person name="Ma C."/>
            <person name="Liu Z."/>
            <person name="Wu D."/>
        </authorList>
    </citation>
    <scope>NUCLEOTIDE SEQUENCE</scope>
</reference>
<dbReference type="SMART" id="SM00097">
    <property type="entry name" value="WNT1"/>
    <property type="match status" value="1"/>
</dbReference>
<evidence type="ECO:0000256" key="4">
    <source>
        <dbReference type="ARBA" id="ARBA00022525"/>
    </source>
</evidence>
<dbReference type="InterPro" id="IPR043158">
    <property type="entry name" value="Wnt_C"/>
</dbReference>
<dbReference type="GO" id="GO:0007517">
    <property type="term" value="P:muscle organ development"/>
    <property type="evidence" value="ECO:0007669"/>
    <property type="project" value="UniProtKB-ARBA"/>
</dbReference>
<evidence type="ECO:0000256" key="5">
    <source>
        <dbReference type="ARBA" id="ARBA00022530"/>
    </source>
</evidence>
<protein>
    <recommendedName>
        <fullName evidence="10">Protein Wnt</fullName>
    </recommendedName>
</protein>
<comment type="function">
    <text evidence="10">Ligand for members of the frizzled family of seven transmembrane receptors.</text>
</comment>
<dbReference type="PANTHER" id="PTHR12027:SF101">
    <property type="entry name" value="PROTEIN WNT-4"/>
    <property type="match status" value="1"/>
</dbReference>
<dbReference type="GO" id="GO:0005576">
    <property type="term" value="C:extracellular region"/>
    <property type="evidence" value="ECO:0007669"/>
    <property type="project" value="InterPro"/>
</dbReference>
<evidence type="ECO:0000256" key="9">
    <source>
        <dbReference type="ARBA" id="ARBA00023288"/>
    </source>
</evidence>
<dbReference type="InterPro" id="IPR005817">
    <property type="entry name" value="Wnt"/>
</dbReference>
<keyword evidence="8" id="KW-0325">Glycoprotein</keyword>
<feature type="signal peptide" evidence="12">
    <location>
        <begin position="1"/>
        <end position="25"/>
    </location>
</feature>
<evidence type="ECO:0000256" key="7">
    <source>
        <dbReference type="ARBA" id="ARBA00023157"/>
    </source>
</evidence>
<keyword evidence="3 10" id="KW-0217">Developmental protein</keyword>
<keyword evidence="4" id="KW-0964">Secreted</keyword>
<organism evidence="13">
    <name type="scientific">Daphnia pulex</name>
    <name type="common">Water flea</name>
    <dbReference type="NCBI Taxonomy" id="6669"/>
    <lineage>
        <taxon>Eukaryota</taxon>
        <taxon>Metazoa</taxon>
        <taxon>Ecdysozoa</taxon>
        <taxon>Arthropoda</taxon>
        <taxon>Crustacea</taxon>
        <taxon>Branchiopoda</taxon>
        <taxon>Diplostraca</taxon>
        <taxon>Cladocera</taxon>
        <taxon>Anomopoda</taxon>
        <taxon>Daphniidae</taxon>
        <taxon>Daphnia</taxon>
    </lineage>
</organism>
<evidence type="ECO:0000256" key="2">
    <source>
        <dbReference type="ARBA" id="ARBA00005683"/>
    </source>
</evidence>
<keyword evidence="5" id="KW-0272">Extracellular matrix</keyword>
<dbReference type="Gene3D" id="3.30.2460.20">
    <property type="match status" value="1"/>
</dbReference>
<dbReference type="PRINTS" id="PR01349">
    <property type="entry name" value="WNTPROTEIN"/>
</dbReference>